<name>A0A077F6H0_9PSED</name>
<protein>
    <submittedName>
        <fullName evidence="1">Uncharacterized protein</fullName>
    </submittedName>
</protein>
<gene>
    <name evidence="1" type="ORF">PSAKL28_18880</name>
</gene>
<dbReference type="Proteomes" id="UP000028931">
    <property type="component" value="Chromosome"/>
</dbReference>
<organism evidence="1 2">
    <name type="scientific">Pseudomonas alkylphenolica</name>
    <dbReference type="NCBI Taxonomy" id="237609"/>
    <lineage>
        <taxon>Bacteria</taxon>
        <taxon>Pseudomonadati</taxon>
        <taxon>Pseudomonadota</taxon>
        <taxon>Gammaproteobacteria</taxon>
        <taxon>Pseudomonadales</taxon>
        <taxon>Pseudomonadaceae</taxon>
        <taxon>Pseudomonas</taxon>
    </lineage>
</organism>
<dbReference type="EMBL" id="CP009048">
    <property type="protein sequence ID" value="AIL61112.1"/>
    <property type="molecule type" value="Genomic_DNA"/>
</dbReference>
<dbReference type="HOGENOM" id="CLU_171817_0_0_6"/>
<proteinExistence type="predicted"/>
<reference evidence="1 2" key="1">
    <citation type="submission" date="2014-07" db="EMBL/GenBank/DDBJ databases">
        <authorList>
            <person name="Lee K."/>
            <person name="Lim J.Y."/>
            <person name="Hwang I."/>
        </authorList>
    </citation>
    <scope>NUCLEOTIDE SEQUENCE [LARGE SCALE GENOMIC DNA]</scope>
    <source>
        <strain evidence="1 2">KL28</strain>
    </source>
</reference>
<dbReference type="RefSeq" id="WP_038609477.1">
    <property type="nucleotide sequence ID" value="NZ_CP009048.1"/>
</dbReference>
<evidence type="ECO:0000313" key="2">
    <source>
        <dbReference type="Proteomes" id="UP000028931"/>
    </source>
</evidence>
<dbReference type="KEGG" id="palk:PSAKL28_18880"/>
<dbReference type="AlphaFoldDB" id="A0A077F6H0"/>
<evidence type="ECO:0000313" key="1">
    <source>
        <dbReference type="EMBL" id="AIL61112.1"/>
    </source>
</evidence>
<dbReference type="OrthoDB" id="6902794at2"/>
<accession>A0A077F6H0</accession>
<sequence>MHTAIQARRDGLADLRARATLATADFYAKIGLAAPASAPRFQAVNKGKMWHIIDRKTGKTCGFCGSYLMAQQFVDAMEAAATRKLVGRQ</sequence>